<dbReference type="NCBIfam" id="TIGR00500">
    <property type="entry name" value="met_pdase_I"/>
    <property type="match status" value="1"/>
</dbReference>
<dbReference type="InterPro" id="IPR001714">
    <property type="entry name" value="Pept_M24_MAP"/>
</dbReference>
<dbReference type="Pfam" id="PF00557">
    <property type="entry name" value="Peptidase_M24"/>
    <property type="match status" value="1"/>
</dbReference>
<feature type="binding site" evidence="6">
    <location>
        <position position="201"/>
    </location>
    <ligand>
        <name>a divalent metal cation</name>
        <dbReference type="ChEBI" id="CHEBI:60240"/>
        <label>2</label>
        <note>catalytic</note>
    </ligand>
</feature>
<keyword evidence="10" id="KW-1185">Reference proteome</keyword>
<name>A0A938XRF8_9FIRM</name>
<feature type="binding site" evidence="6">
    <location>
        <position position="168"/>
    </location>
    <ligand>
        <name>a divalent metal cation</name>
        <dbReference type="ChEBI" id="CHEBI:60240"/>
        <label>2</label>
        <note>catalytic</note>
    </ligand>
</feature>
<dbReference type="RefSeq" id="WP_204701159.1">
    <property type="nucleotide sequence ID" value="NZ_JAFBDQ010000005.1"/>
</dbReference>
<evidence type="ECO:0000259" key="8">
    <source>
        <dbReference type="Pfam" id="PF00557"/>
    </source>
</evidence>
<dbReference type="EC" id="3.4.11.18" evidence="6 7"/>
<keyword evidence="4 6" id="KW-0479">Metal-binding</keyword>
<evidence type="ECO:0000313" key="10">
    <source>
        <dbReference type="Proteomes" id="UP000774000"/>
    </source>
</evidence>
<feature type="binding site" evidence="6">
    <location>
        <position position="232"/>
    </location>
    <ligand>
        <name>a divalent metal cation</name>
        <dbReference type="ChEBI" id="CHEBI:60240"/>
        <label>1</label>
    </ligand>
</feature>
<dbReference type="Proteomes" id="UP000774000">
    <property type="component" value="Unassembled WGS sequence"/>
</dbReference>
<dbReference type="PRINTS" id="PR00599">
    <property type="entry name" value="MAPEPTIDASE"/>
</dbReference>
<feature type="binding site" evidence="6">
    <location>
        <position position="105"/>
    </location>
    <ligand>
        <name>a divalent metal cation</name>
        <dbReference type="ChEBI" id="CHEBI:60240"/>
        <label>1</label>
    </ligand>
</feature>
<feature type="binding site" evidence="6">
    <location>
        <position position="232"/>
    </location>
    <ligand>
        <name>a divalent metal cation</name>
        <dbReference type="ChEBI" id="CHEBI:60240"/>
        <label>2</label>
        <note>catalytic</note>
    </ligand>
</feature>
<dbReference type="PANTHER" id="PTHR43330:SF27">
    <property type="entry name" value="METHIONINE AMINOPEPTIDASE"/>
    <property type="match status" value="1"/>
</dbReference>
<keyword evidence="3 6" id="KW-0645">Protease</keyword>
<comment type="function">
    <text evidence="1 6">Removes the N-terminal methionine from nascent proteins. The N-terminal methionine is often cleaved when the second residue in the primary sequence is small and uncharged (Met-Ala-, Cys, Gly, Pro, Ser, Thr, or Val). Requires deformylation of the N(alpha)-formylated initiator methionine before it can be hydrolyzed.</text>
</comment>
<evidence type="ECO:0000256" key="2">
    <source>
        <dbReference type="ARBA" id="ARBA00022438"/>
    </source>
</evidence>
<dbReference type="PANTHER" id="PTHR43330">
    <property type="entry name" value="METHIONINE AMINOPEPTIDASE"/>
    <property type="match status" value="1"/>
</dbReference>
<feature type="binding site" evidence="6">
    <location>
        <position position="105"/>
    </location>
    <ligand>
        <name>a divalent metal cation</name>
        <dbReference type="ChEBI" id="CHEBI:60240"/>
        <label>2</label>
        <note>catalytic</note>
    </ligand>
</feature>
<dbReference type="InterPro" id="IPR002467">
    <property type="entry name" value="Pept_M24A_MAP1"/>
</dbReference>
<gene>
    <name evidence="6" type="primary">map</name>
    <name evidence="9" type="ORF">JOC47_001222</name>
</gene>
<feature type="binding site" evidence="6">
    <location>
        <position position="94"/>
    </location>
    <ligand>
        <name>a divalent metal cation</name>
        <dbReference type="ChEBI" id="CHEBI:60240"/>
        <label>1</label>
    </ligand>
</feature>
<comment type="cofactor">
    <cofactor evidence="6">
        <name>Co(2+)</name>
        <dbReference type="ChEBI" id="CHEBI:48828"/>
    </cofactor>
    <cofactor evidence="6">
        <name>Zn(2+)</name>
        <dbReference type="ChEBI" id="CHEBI:29105"/>
    </cofactor>
    <cofactor evidence="6">
        <name>Mn(2+)</name>
        <dbReference type="ChEBI" id="CHEBI:29035"/>
    </cofactor>
    <cofactor evidence="6">
        <name>Fe(2+)</name>
        <dbReference type="ChEBI" id="CHEBI:29033"/>
    </cofactor>
    <text evidence="6">Binds 2 divalent metal cations per subunit. Has a high-affinity and a low affinity metal-binding site. The true nature of the physiological cofactor is under debate. The enzyme is active with cobalt, zinc, manganese or divalent iron ions. Most likely, methionine aminopeptidases function as mononuclear Fe(2+)-metalloproteases under physiological conditions, and the catalytically relevant metal-binding site has been assigned to the histidine-containing high-affinity site.</text>
</comment>
<feature type="domain" description="Peptidase M24" evidence="8">
    <location>
        <begin position="11"/>
        <end position="239"/>
    </location>
</feature>
<evidence type="ECO:0000313" key="9">
    <source>
        <dbReference type="EMBL" id="MBM7556379.1"/>
    </source>
</evidence>
<proteinExistence type="inferred from homology"/>
<dbReference type="PROSITE" id="PS00680">
    <property type="entry name" value="MAP_1"/>
    <property type="match status" value="1"/>
</dbReference>
<sequence length="249" mass="27120">MIIRKSSKEIKKMKEAGQIVAETHQLLADNIEPGVTTQELDKLAEDYIRGQGAEPIFKGYHGFPASICASVNEVIVHGIPDDYQLQEGDIISIDIGARINGFCGDAARTWGVGEISQEASDLLTVTNESLAAAIKEAKIGNRLSDISHAVQSYVEAKGYGVVRNYSGHGIGRKMHEAPQIPNYGKPDRGPRLREGMVLAIEPMINIGTHKNKTLDDGWTVVTKDKKMSAHFENTVAITEDGPEILTVLD</sequence>
<dbReference type="AlphaFoldDB" id="A0A938XRF8"/>
<comment type="caution">
    <text evidence="9">The sequence shown here is derived from an EMBL/GenBank/DDBJ whole genome shotgun (WGS) entry which is preliminary data.</text>
</comment>
<dbReference type="SUPFAM" id="SSF55920">
    <property type="entry name" value="Creatinase/aminopeptidase"/>
    <property type="match status" value="1"/>
</dbReference>
<evidence type="ECO:0000256" key="1">
    <source>
        <dbReference type="ARBA" id="ARBA00002521"/>
    </source>
</evidence>
<reference evidence="9" key="1">
    <citation type="submission" date="2021-01" db="EMBL/GenBank/DDBJ databases">
        <title>Genomic Encyclopedia of Type Strains, Phase IV (KMG-IV): sequencing the most valuable type-strain genomes for metagenomic binning, comparative biology and taxonomic classification.</title>
        <authorList>
            <person name="Goeker M."/>
        </authorList>
    </citation>
    <scope>NUCLEOTIDE SEQUENCE</scope>
    <source>
        <strain evidence="9">DSM 23230</strain>
    </source>
</reference>
<protein>
    <recommendedName>
        <fullName evidence="6 7">Methionine aminopeptidase</fullName>
        <shortName evidence="6">MAP</shortName>
        <shortName evidence="6">MetAP</shortName>
        <ecNumber evidence="6 7">3.4.11.18</ecNumber>
    </recommendedName>
    <alternativeName>
        <fullName evidence="6">Peptidase M</fullName>
    </alternativeName>
</protein>
<dbReference type="EMBL" id="JAFBDQ010000005">
    <property type="protein sequence ID" value="MBM7556379.1"/>
    <property type="molecule type" value="Genomic_DNA"/>
</dbReference>
<evidence type="ECO:0000256" key="6">
    <source>
        <dbReference type="HAMAP-Rule" id="MF_01974"/>
    </source>
</evidence>
<dbReference type="GO" id="GO:0006508">
    <property type="term" value="P:proteolysis"/>
    <property type="evidence" value="ECO:0007669"/>
    <property type="project" value="UniProtKB-KW"/>
</dbReference>
<keyword evidence="5 6" id="KW-0378">Hydrolase</keyword>
<accession>A0A938XRF8</accession>
<organism evidence="9 10">
    <name type="scientific">Halanaerobacter jeridensis</name>
    <dbReference type="NCBI Taxonomy" id="706427"/>
    <lineage>
        <taxon>Bacteria</taxon>
        <taxon>Bacillati</taxon>
        <taxon>Bacillota</taxon>
        <taxon>Clostridia</taxon>
        <taxon>Halanaerobiales</taxon>
        <taxon>Halobacteroidaceae</taxon>
        <taxon>Halanaerobacter</taxon>
    </lineage>
</organism>
<dbReference type="GO" id="GO:0070006">
    <property type="term" value="F:metalloaminopeptidase activity"/>
    <property type="evidence" value="ECO:0007669"/>
    <property type="project" value="UniProtKB-UniRule"/>
</dbReference>
<feature type="binding site" evidence="6">
    <location>
        <position position="175"/>
    </location>
    <ligand>
        <name>substrate</name>
    </ligand>
</feature>
<comment type="similarity">
    <text evidence="6">Belongs to the peptidase M24A family. Methionine aminopeptidase type 1 subfamily.</text>
</comment>
<dbReference type="CDD" id="cd01086">
    <property type="entry name" value="MetAP1"/>
    <property type="match status" value="1"/>
</dbReference>
<keyword evidence="2 6" id="KW-0031">Aminopeptidase</keyword>
<evidence type="ECO:0000256" key="3">
    <source>
        <dbReference type="ARBA" id="ARBA00022670"/>
    </source>
</evidence>
<comment type="subunit">
    <text evidence="6">Monomer.</text>
</comment>
<feature type="binding site" evidence="6">
    <location>
        <position position="77"/>
    </location>
    <ligand>
        <name>substrate</name>
    </ligand>
</feature>
<dbReference type="GO" id="GO:0004239">
    <property type="term" value="F:initiator methionyl aminopeptidase activity"/>
    <property type="evidence" value="ECO:0007669"/>
    <property type="project" value="UniProtKB-UniRule"/>
</dbReference>
<evidence type="ECO:0000256" key="7">
    <source>
        <dbReference type="RuleBase" id="RU003653"/>
    </source>
</evidence>
<dbReference type="InterPro" id="IPR036005">
    <property type="entry name" value="Creatinase/aminopeptidase-like"/>
</dbReference>
<evidence type="ECO:0000256" key="4">
    <source>
        <dbReference type="ARBA" id="ARBA00022723"/>
    </source>
</evidence>
<evidence type="ECO:0000256" key="5">
    <source>
        <dbReference type="ARBA" id="ARBA00022801"/>
    </source>
</evidence>
<dbReference type="HAMAP" id="MF_01974">
    <property type="entry name" value="MetAP_1"/>
    <property type="match status" value="1"/>
</dbReference>
<dbReference type="GO" id="GO:0046872">
    <property type="term" value="F:metal ion binding"/>
    <property type="evidence" value="ECO:0007669"/>
    <property type="project" value="UniProtKB-UniRule"/>
</dbReference>
<dbReference type="InterPro" id="IPR000994">
    <property type="entry name" value="Pept_M24"/>
</dbReference>
<comment type="catalytic activity">
    <reaction evidence="6 7">
        <text>Release of N-terminal amino acids, preferentially methionine, from peptides and arylamides.</text>
        <dbReference type="EC" id="3.4.11.18"/>
    </reaction>
</comment>
<dbReference type="GO" id="GO:0005829">
    <property type="term" value="C:cytosol"/>
    <property type="evidence" value="ECO:0007669"/>
    <property type="project" value="TreeGrafter"/>
</dbReference>
<dbReference type="Gene3D" id="3.90.230.10">
    <property type="entry name" value="Creatinase/methionine aminopeptidase superfamily"/>
    <property type="match status" value="1"/>
</dbReference>